<feature type="transmembrane region" description="Helical" evidence="6">
    <location>
        <begin position="44"/>
        <end position="67"/>
    </location>
</feature>
<keyword evidence="5 6" id="KW-0472">Membrane</keyword>
<dbReference type="Pfam" id="PF01810">
    <property type="entry name" value="LysE"/>
    <property type="match status" value="1"/>
</dbReference>
<dbReference type="STRING" id="311410.LA5095_00886"/>
<dbReference type="PANTHER" id="PTHR30086:SF21">
    <property type="entry name" value="TRANSPORT PROTEIN"/>
    <property type="match status" value="1"/>
</dbReference>
<dbReference type="GO" id="GO:0015171">
    <property type="term" value="F:amino acid transmembrane transporter activity"/>
    <property type="evidence" value="ECO:0007669"/>
    <property type="project" value="TreeGrafter"/>
</dbReference>
<reference evidence="8" key="1">
    <citation type="submission" date="2015-07" db="EMBL/GenBank/DDBJ databases">
        <authorList>
            <person name="Rodrigo-Torres Lidia"/>
            <person name="Arahal R.David."/>
        </authorList>
    </citation>
    <scope>NUCLEOTIDE SEQUENCE [LARGE SCALE GENOMIC DNA]</scope>
    <source>
        <strain evidence="8">CECT 5096</strain>
    </source>
</reference>
<accession>A0A0M7AI99</accession>
<keyword evidence="4 6" id="KW-1133">Transmembrane helix</keyword>
<evidence type="ECO:0000256" key="4">
    <source>
        <dbReference type="ARBA" id="ARBA00022989"/>
    </source>
</evidence>
<proteinExistence type="predicted"/>
<keyword evidence="3 6" id="KW-0812">Transmembrane</keyword>
<evidence type="ECO:0000313" key="7">
    <source>
        <dbReference type="EMBL" id="CTQ74377.1"/>
    </source>
</evidence>
<protein>
    <submittedName>
        <fullName evidence="7">Threonine efflux protein</fullName>
    </submittedName>
</protein>
<evidence type="ECO:0000256" key="6">
    <source>
        <dbReference type="SAM" id="Phobius"/>
    </source>
</evidence>
<name>A0A0M7AI99_9HYPH</name>
<evidence type="ECO:0000313" key="8">
    <source>
        <dbReference type="Proteomes" id="UP000049983"/>
    </source>
</evidence>
<dbReference type="GeneID" id="97671344"/>
<keyword evidence="2" id="KW-1003">Cell membrane</keyword>
<dbReference type="Proteomes" id="UP000049983">
    <property type="component" value="Unassembled WGS sequence"/>
</dbReference>
<comment type="subcellular location">
    <subcellularLocation>
        <location evidence="1">Cell membrane</location>
        <topology evidence="1">Multi-pass membrane protein</topology>
    </subcellularLocation>
</comment>
<keyword evidence="8" id="KW-1185">Reference proteome</keyword>
<dbReference type="EMBL" id="CXWC01000011">
    <property type="protein sequence ID" value="CTQ74377.1"/>
    <property type="molecule type" value="Genomic_DNA"/>
</dbReference>
<feature type="transmembrane region" description="Helical" evidence="6">
    <location>
        <begin position="6"/>
        <end position="32"/>
    </location>
</feature>
<feature type="transmembrane region" description="Helical" evidence="6">
    <location>
        <begin position="113"/>
        <end position="139"/>
    </location>
</feature>
<dbReference type="InterPro" id="IPR001123">
    <property type="entry name" value="LeuE-type"/>
</dbReference>
<dbReference type="OrthoDB" id="7659099at2"/>
<dbReference type="GO" id="GO:0005886">
    <property type="term" value="C:plasma membrane"/>
    <property type="evidence" value="ECO:0007669"/>
    <property type="project" value="UniProtKB-SubCell"/>
</dbReference>
<evidence type="ECO:0000256" key="1">
    <source>
        <dbReference type="ARBA" id="ARBA00004651"/>
    </source>
</evidence>
<evidence type="ECO:0000256" key="2">
    <source>
        <dbReference type="ARBA" id="ARBA00022475"/>
    </source>
</evidence>
<organism evidence="7 8">
    <name type="scientific">Roseibium album</name>
    <dbReference type="NCBI Taxonomy" id="311410"/>
    <lineage>
        <taxon>Bacteria</taxon>
        <taxon>Pseudomonadati</taxon>
        <taxon>Pseudomonadota</taxon>
        <taxon>Alphaproteobacteria</taxon>
        <taxon>Hyphomicrobiales</taxon>
        <taxon>Stappiaceae</taxon>
        <taxon>Roseibium</taxon>
    </lineage>
</organism>
<gene>
    <name evidence="7" type="primary">rhtC_4</name>
    <name evidence="7" type="ORF">LA5096_04024</name>
</gene>
<dbReference type="AlphaFoldDB" id="A0A0M7AI99"/>
<dbReference type="PANTHER" id="PTHR30086">
    <property type="entry name" value="ARGININE EXPORTER PROTEIN ARGO"/>
    <property type="match status" value="1"/>
</dbReference>
<evidence type="ECO:0000256" key="3">
    <source>
        <dbReference type="ARBA" id="ARBA00022692"/>
    </source>
</evidence>
<evidence type="ECO:0000256" key="5">
    <source>
        <dbReference type="ARBA" id="ARBA00023136"/>
    </source>
</evidence>
<dbReference type="RefSeq" id="WP_055112243.1">
    <property type="nucleotide sequence ID" value="NZ_CXWA01000005.1"/>
</dbReference>
<feature type="transmembrane region" description="Helical" evidence="6">
    <location>
        <begin position="185"/>
        <end position="202"/>
    </location>
</feature>
<feature type="transmembrane region" description="Helical" evidence="6">
    <location>
        <begin position="145"/>
        <end position="164"/>
    </location>
</feature>
<sequence length="206" mass="21740">MNADLASLLLALGIFSVGFISIGPNILAIIGTSMERGRASGVKLALGVGIGSGIWATLTVAGLTALIAAYAHAITFLKILGAIYLLWLAYRAFRSAATPEGNVAVRSAKGNRLFLQGLAIQMTNPKAALHWIAIVGVGLGPNAPLWVGLSLISCCTLMSVLGHLGYAITFSTQPVVDFYRRSRRWIEAGLGVFFSLAAYKLATYRG</sequence>
<feature type="transmembrane region" description="Helical" evidence="6">
    <location>
        <begin position="73"/>
        <end position="93"/>
    </location>
</feature>